<dbReference type="PROSITE" id="PS50802">
    <property type="entry name" value="OTU"/>
    <property type="match status" value="1"/>
</dbReference>
<protein>
    <recommendedName>
        <fullName evidence="3">ubiquitinyl hydrolase 1</fullName>
        <ecNumber evidence="3">3.4.19.12</ecNumber>
    </recommendedName>
</protein>
<evidence type="ECO:0000256" key="5">
    <source>
        <dbReference type="ARBA" id="ARBA00022786"/>
    </source>
</evidence>
<dbReference type="Proteomes" id="UP001497522">
    <property type="component" value="Chromosome 11"/>
</dbReference>
<accession>A0ABP1ADG4</accession>
<dbReference type="InterPro" id="IPR003323">
    <property type="entry name" value="OTU_dom"/>
</dbReference>
<reference evidence="9" key="1">
    <citation type="submission" date="2024-03" db="EMBL/GenBank/DDBJ databases">
        <authorList>
            <consortium name="ELIXIR-Norway"/>
            <consortium name="Elixir Norway"/>
        </authorList>
    </citation>
    <scope>NUCLEOTIDE SEQUENCE</scope>
</reference>
<feature type="region of interest" description="Disordered" evidence="7">
    <location>
        <begin position="450"/>
        <end position="475"/>
    </location>
</feature>
<evidence type="ECO:0000256" key="7">
    <source>
        <dbReference type="SAM" id="MobiDB-lite"/>
    </source>
</evidence>
<dbReference type="InterPro" id="IPR050704">
    <property type="entry name" value="Peptidase_C85-like"/>
</dbReference>
<feature type="region of interest" description="Disordered" evidence="7">
    <location>
        <begin position="188"/>
        <end position="232"/>
    </location>
</feature>
<feature type="domain" description="OTU" evidence="8">
    <location>
        <begin position="245"/>
        <end position="368"/>
    </location>
</feature>
<evidence type="ECO:0000256" key="4">
    <source>
        <dbReference type="ARBA" id="ARBA00022670"/>
    </source>
</evidence>
<organism evidence="9 10">
    <name type="scientific">Sphagnum jensenii</name>
    <dbReference type="NCBI Taxonomy" id="128206"/>
    <lineage>
        <taxon>Eukaryota</taxon>
        <taxon>Viridiplantae</taxon>
        <taxon>Streptophyta</taxon>
        <taxon>Embryophyta</taxon>
        <taxon>Bryophyta</taxon>
        <taxon>Sphagnophytina</taxon>
        <taxon>Sphagnopsida</taxon>
        <taxon>Sphagnales</taxon>
        <taxon>Sphagnaceae</taxon>
        <taxon>Sphagnum</taxon>
    </lineage>
</organism>
<evidence type="ECO:0000313" key="10">
    <source>
        <dbReference type="Proteomes" id="UP001497522"/>
    </source>
</evidence>
<dbReference type="CDD" id="cd22796">
    <property type="entry name" value="OTU_plant_OTU6-like"/>
    <property type="match status" value="1"/>
</dbReference>
<evidence type="ECO:0000256" key="2">
    <source>
        <dbReference type="ARBA" id="ARBA00010407"/>
    </source>
</evidence>
<evidence type="ECO:0000256" key="6">
    <source>
        <dbReference type="ARBA" id="ARBA00022801"/>
    </source>
</evidence>
<feature type="region of interest" description="Disordered" evidence="7">
    <location>
        <begin position="147"/>
        <end position="172"/>
    </location>
</feature>
<dbReference type="SUPFAM" id="SSF54001">
    <property type="entry name" value="Cysteine proteinases"/>
    <property type="match status" value="1"/>
</dbReference>
<dbReference type="PANTHER" id="PTHR12419:SF4">
    <property type="entry name" value="OTU DOMAIN-CONTAINING PROTEIN 5"/>
    <property type="match status" value="1"/>
</dbReference>
<feature type="compositionally biased region" description="Low complexity" evidence="7">
    <location>
        <begin position="451"/>
        <end position="475"/>
    </location>
</feature>
<proteinExistence type="inferred from homology"/>
<evidence type="ECO:0000259" key="8">
    <source>
        <dbReference type="PROSITE" id="PS50802"/>
    </source>
</evidence>
<evidence type="ECO:0000313" key="9">
    <source>
        <dbReference type="EMBL" id="CAK9860520.1"/>
    </source>
</evidence>
<comment type="catalytic activity">
    <reaction evidence="1">
        <text>Thiol-dependent hydrolysis of ester, thioester, amide, peptide and isopeptide bonds formed by the C-terminal Gly of ubiquitin (a 76-residue protein attached to proteins as an intracellular targeting signal).</text>
        <dbReference type="EC" id="3.4.19.12"/>
    </reaction>
</comment>
<feature type="compositionally biased region" description="Low complexity" evidence="7">
    <location>
        <begin position="150"/>
        <end position="160"/>
    </location>
</feature>
<comment type="similarity">
    <text evidence="2">Belongs to the peptidase C85 family.</text>
</comment>
<dbReference type="PANTHER" id="PTHR12419">
    <property type="entry name" value="OTU DOMAIN CONTAINING PROTEIN"/>
    <property type="match status" value="1"/>
</dbReference>
<keyword evidence="4" id="KW-0645">Protease</keyword>
<feature type="region of interest" description="Disordered" evidence="7">
    <location>
        <begin position="1"/>
        <end position="51"/>
    </location>
</feature>
<dbReference type="EMBL" id="OZ023712">
    <property type="protein sequence ID" value="CAK9860520.1"/>
    <property type="molecule type" value="Genomic_DNA"/>
</dbReference>
<dbReference type="InterPro" id="IPR038765">
    <property type="entry name" value="Papain-like_cys_pep_sf"/>
</dbReference>
<keyword evidence="6" id="KW-0378">Hydrolase</keyword>
<keyword evidence="10" id="KW-1185">Reference proteome</keyword>
<evidence type="ECO:0000256" key="3">
    <source>
        <dbReference type="ARBA" id="ARBA00012759"/>
    </source>
</evidence>
<dbReference type="Gene3D" id="3.90.70.80">
    <property type="match status" value="1"/>
</dbReference>
<dbReference type="EC" id="3.4.19.12" evidence="3"/>
<evidence type="ECO:0000256" key="1">
    <source>
        <dbReference type="ARBA" id="ARBA00000707"/>
    </source>
</evidence>
<feature type="compositionally biased region" description="Low complexity" evidence="7">
    <location>
        <begin position="12"/>
        <end position="42"/>
    </location>
</feature>
<dbReference type="Pfam" id="PF02338">
    <property type="entry name" value="OTU"/>
    <property type="match status" value="1"/>
</dbReference>
<name>A0ABP1ADG4_9BRYO</name>
<sequence length="533" mass="57868">MTRVVVQRGSGPAANSSPQSRPPSAALPPSSSVSSSAALPSSQHLKVGDDLGRTAEVVAKVSVVDGEKGVNSFEKLSLCSEDLAAAPGVTTITTSSTGQRKQEDAVIVPSSTLQGDYSSVQNAIQSLSPPILSSGFGQPLSVPAVPYPPSSQVHSSSRRSGLVVGPSASSGTRGGVTYWRIPRAVKVSRNSPNSSRPTSPRVYGEGDGYNSADEQGPWSSGPSGYEDNGERERQFENELRRVKSLEVRWMAEDGNCLFRAVADQVYGDAEMYSETRQLCIDYMEKERDHFSHFVTESFTAYCKRKRRDKVYGNNLEIQAMAEMYNRPIHIYSYSTEPINIFHGSYETDLPPIRLSYHRSNHYNSILDPCNPAVGAGLGFGSLCGRNVDTEQVKAALKAQQEQQIDKALLAEGRFYSDMELTEQEIEHMVMETSRAEFLAAENSRLRLPWQEETSTSAGAEPSSSGTTTSAGGAEGAVSSNVRKLLSMGFSYLRVMEAHSIFGDHISNMLCYLMETDGCSDGESVSRRKGKAAE</sequence>
<keyword evidence="5" id="KW-0833">Ubl conjugation pathway</keyword>
<gene>
    <name evidence="9" type="ORF">CSSPJE1EN2_LOCUS3515</name>
</gene>
<feature type="compositionally biased region" description="Low complexity" evidence="7">
    <location>
        <begin position="188"/>
        <end position="201"/>
    </location>
</feature>